<reference evidence="3 4" key="1">
    <citation type="submission" date="2016-03" db="EMBL/GenBank/DDBJ databases">
        <title>Deep-sea bacteria in the southern Pacific.</title>
        <authorList>
            <person name="Tang K."/>
        </authorList>
    </citation>
    <scope>NUCLEOTIDE SEQUENCE [LARGE SCALE GENOMIC DNA]</scope>
    <source>
        <strain evidence="3 4">JLT2016</strain>
    </source>
</reference>
<gene>
    <name evidence="3" type="ORF">Ga0080559_TMP1397</name>
</gene>
<proteinExistence type="predicted"/>
<feature type="domain" description="Response regulatory" evidence="2">
    <location>
        <begin position="2"/>
        <end position="117"/>
    </location>
</feature>
<dbReference type="OrthoDB" id="7874292at2"/>
<evidence type="ECO:0000259" key="2">
    <source>
        <dbReference type="PROSITE" id="PS50110"/>
    </source>
</evidence>
<dbReference type="InterPro" id="IPR001789">
    <property type="entry name" value="Sig_transdc_resp-reg_receiver"/>
</dbReference>
<feature type="modified residue" description="4-aspartylphosphate" evidence="1">
    <location>
        <position position="51"/>
    </location>
</feature>
<protein>
    <submittedName>
        <fullName evidence="3">Response regulator receiver domain protein</fullName>
    </submittedName>
</protein>
<dbReference type="RefSeq" id="WP_017467802.1">
    <property type="nucleotide sequence ID" value="NZ_BMEW01000003.1"/>
</dbReference>
<keyword evidence="1" id="KW-0597">Phosphoprotein</keyword>
<dbReference type="EMBL" id="CP014796">
    <property type="protein sequence ID" value="APX22193.1"/>
    <property type="molecule type" value="Genomic_DNA"/>
</dbReference>
<sequence>MNVLIVESREELATLWQRHLERMGARVHLAVSQNAATALLHEVDFQIIVLDLVLDDGSALAVADFASYRQPDTRVIFVTNTSFFSDGSIFRHCANACAYLPSATPPADLATMVEHYGQSTPGA</sequence>
<evidence type="ECO:0000256" key="1">
    <source>
        <dbReference type="PROSITE-ProRule" id="PRU00169"/>
    </source>
</evidence>
<name>A0A1U7D257_9RHOB</name>
<dbReference type="Pfam" id="PF00072">
    <property type="entry name" value="Response_reg"/>
    <property type="match status" value="1"/>
</dbReference>
<keyword evidence="4" id="KW-1185">Reference proteome</keyword>
<dbReference type="SUPFAM" id="SSF52172">
    <property type="entry name" value="CheY-like"/>
    <property type="match status" value="1"/>
</dbReference>
<dbReference type="InterPro" id="IPR011006">
    <property type="entry name" value="CheY-like_superfamily"/>
</dbReference>
<accession>A0A1U7D257</accession>
<dbReference type="KEGG" id="tpro:Ga0080559_TMP1397"/>
<dbReference type="PROSITE" id="PS50110">
    <property type="entry name" value="RESPONSE_REGULATORY"/>
    <property type="match status" value="1"/>
</dbReference>
<dbReference type="Proteomes" id="UP000186559">
    <property type="component" value="Chromosome"/>
</dbReference>
<dbReference type="Gene3D" id="3.40.50.2300">
    <property type="match status" value="1"/>
</dbReference>
<evidence type="ECO:0000313" key="3">
    <source>
        <dbReference type="EMBL" id="APX22193.1"/>
    </source>
</evidence>
<dbReference type="GO" id="GO:0000160">
    <property type="term" value="P:phosphorelay signal transduction system"/>
    <property type="evidence" value="ECO:0007669"/>
    <property type="project" value="InterPro"/>
</dbReference>
<dbReference type="AlphaFoldDB" id="A0A1U7D257"/>
<evidence type="ECO:0000313" key="4">
    <source>
        <dbReference type="Proteomes" id="UP000186559"/>
    </source>
</evidence>
<organism evidence="3 4">
    <name type="scientific">Salipiger profundus</name>
    <dbReference type="NCBI Taxonomy" id="1229727"/>
    <lineage>
        <taxon>Bacteria</taxon>
        <taxon>Pseudomonadati</taxon>
        <taxon>Pseudomonadota</taxon>
        <taxon>Alphaproteobacteria</taxon>
        <taxon>Rhodobacterales</taxon>
        <taxon>Roseobacteraceae</taxon>
        <taxon>Salipiger</taxon>
    </lineage>
</organism>
<dbReference type="CDD" id="cd00156">
    <property type="entry name" value="REC"/>
    <property type="match status" value="1"/>
</dbReference>
<dbReference type="STRING" id="1229727.Ga0080559_TMP1397"/>